<gene>
    <name evidence="2" type="ORF">FQU76_20600</name>
</gene>
<feature type="transmembrane region" description="Helical" evidence="1">
    <location>
        <begin position="158"/>
        <end position="177"/>
    </location>
</feature>
<evidence type="ECO:0000256" key="1">
    <source>
        <dbReference type="SAM" id="Phobius"/>
    </source>
</evidence>
<sequence>MSAIAASRARDPLAGVNAPMSTLRNWHNQSVGAVRTAVQRIGGVKGAADKVWTAARNAGTAVADLKSRATPSIAPVKAVGRNSGIAADQLKNSRERSKSSGRAAKRLADSGGGFGKIVDPLGSVMSVMSPLLTGLGVGLAAGAVAMVGISVAMQSNPFGGAAIAVVIIIDLIIDFALNSEAGQRLVKKGFDKLREGFEWIKKNVLPIISKARAAVADGIEFVRKRIVDPVNSIGTDVKNGFAAARDGIGTATSGLIKLFKDPWDGIKAVVKPIATWVNDKIPPEFDKVKNATVNTLKGIADAVGNGLGTIGGILQTPAKFVEWLIDAWENIDFKKLFDPKAIGKKITSFLAEGGLVSPPHGALPGSITPLGDVAGLRAAEPNGRDRRGVRRPRRVETFHEPAGAGAYEIADELLFLARAA</sequence>
<accession>A0A5B8IJ68</accession>
<dbReference type="AlphaFoldDB" id="A0A5B8IJ68"/>
<name>A0A5B8IJ68_9ACTN</name>
<dbReference type="OrthoDB" id="4041223at2"/>
<dbReference type="RefSeq" id="WP_146481810.1">
    <property type="nucleotide sequence ID" value="NZ_CP042266.1"/>
</dbReference>
<evidence type="ECO:0000313" key="2">
    <source>
        <dbReference type="EMBL" id="QDY78502.1"/>
    </source>
</evidence>
<dbReference type="EMBL" id="CP042266">
    <property type="protein sequence ID" value="QDY78502.1"/>
    <property type="molecule type" value="Genomic_DNA"/>
</dbReference>
<evidence type="ECO:0000313" key="3">
    <source>
        <dbReference type="Proteomes" id="UP000320580"/>
    </source>
</evidence>
<dbReference type="Proteomes" id="UP000320580">
    <property type="component" value="Chromosome"/>
</dbReference>
<keyword evidence="1" id="KW-0812">Transmembrane</keyword>
<dbReference type="KEGG" id="sqz:FQU76_20600"/>
<keyword evidence="3" id="KW-1185">Reference proteome</keyword>
<organism evidence="2 3">
    <name type="scientific">Streptomyces qinzhouensis</name>
    <dbReference type="NCBI Taxonomy" id="2599401"/>
    <lineage>
        <taxon>Bacteria</taxon>
        <taxon>Bacillati</taxon>
        <taxon>Actinomycetota</taxon>
        <taxon>Actinomycetes</taxon>
        <taxon>Kitasatosporales</taxon>
        <taxon>Streptomycetaceae</taxon>
        <taxon>Streptomyces</taxon>
    </lineage>
</organism>
<feature type="transmembrane region" description="Helical" evidence="1">
    <location>
        <begin position="131"/>
        <end position="152"/>
    </location>
</feature>
<keyword evidence="1" id="KW-0472">Membrane</keyword>
<evidence type="ECO:0008006" key="4">
    <source>
        <dbReference type="Google" id="ProtNLM"/>
    </source>
</evidence>
<reference evidence="2 3" key="1">
    <citation type="submission" date="2019-07" db="EMBL/GenBank/DDBJ databases">
        <authorList>
            <person name="Zhu P."/>
        </authorList>
    </citation>
    <scope>NUCLEOTIDE SEQUENCE [LARGE SCALE GENOMIC DNA]</scope>
    <source>
        <strain evidence="2 3">SSL-25</strain>
    </source>
</reference>
<protein>
    <recommendedName>
        <fullName evidence="4">Tape-measure protein</fullName>
    </recommendedName>
</protein>
<proteinExistence type="predicted"/>
<keyword evidence="1" id="KW-1133">Transmembrane helix</keyword>